<name>A0A1L3GNE3_9BACT</name>
<dbReference type="STRING" id="1842532.A7E78_06120"/>
<dbReference type="InterPro" id="IPR029033">
    <property type="entry name" value="His_PPase_superfam"/>
</dbReference>
<dbReference type="CDD" id="cd07067">
    <property type="entry name" value="HP_PGM_like"/>
    <property type="match status" value="1"/>
</dbReference>
<dbReference type="PIRSF" id="PIRSF000709">
    <property type="entry name" value="6PFK_2-Ptase"/>
    <property type="match status" value="1"/>
</dbReference>
<evidence type="ECO:0000313" key="2">
    <source>
        <dbReference type="Proteomes" id="UP000182517"/>
    </source>
</evidence>
<dbReference type="InterPro" id="IPR050275">
    <property type="entry name" value="PGM_Phosphatase"/>
</dbReference>
<dbReference type="RefSeq" id="WP_072283421.1">
    <property type="nucleotide sequence ID" value="NZ_CP015519.1"/>
</dbReference>
<dbReference type="EMBL" id="CP015519">
    <property type="protein sequence ID" value="APG27454.1"/>
    <property type="molecule type" value="Genomic_DNA"/>
</dbReference>
<dbReference type="Pfam" id="PF00300">
    <property type="entry name" value="His_Phos_1"/>
    <property type="match status" value="1"/>
</dbReference>
<evidence type="ECO:0008006" key="3">
    <source>
        <dbReference type="Google" id="ProtNLM"/>
    </source>
</evidence>
<evidence type="ECO:0000313" key="1">
    <source>
        <dbReference type="EMBL" id="APG27454.1"/>
    </source>
</evidence>
<dbReference type="SUPFAM" id="SSF53254">
    <property type="entry name" value="Phosphoglycerate mutase-like"/>
    <property type="match status" value="1"/>
</dbReference>
<dbReference type="SMART" id="SM00855">
    <property type="entry name" value="PGAM"/>
    <property type="match status" value="1"/>
</dbReference>
<gene>
    <name evidence="1" type="ORF">A7E78_06120</name>
</gene>
<protein>
    <recommendedName>
        <fullName evidence="3">Alpha-ribazole phosphatase</fullName>
    </recommendedName>
</protein>
<dbReference type="PANTHER" id="PTHR48100">
    <property type="entry name" value="BROAD-SPECIFICITY PHOSPHATASE YOR283W-RELATED"/>
    <property type="match status" value="1"/>
</dbReference>
<reference evidence="1 2" key="1">
    <citation type="journal article" date="2017" name="Genome Announc.">
        <title>Complete Genome Sequences of Two Acetylene-Fermenting Pelobacter acetylenicus Strains.</title>
        <authorList>
            <person name="Sutton J.M."/>
            <person name="Baesman S.M."/>
            <person name="Fierst J.L."/>
            <person name="Poret-Peterson A.T."/>
            <person name="Oremland R.S."/>
            <person name="Dunlap D.S."/>
            <person name="Akob D.M."/>
        </authorList>
    </citation>
    <scope>NUCLEOTIDE SEQUENCE [LARGE SCALE GENOMIC DNA]</scope>
    <source>
        <strain evidence="1 2">SFB93</strain>
    </source>
</reference>
<dbReference type="InterPro" id="IPR013078">
    <property type="entry name" value="His_Pase_superF_clade-1"/>
</dbReference>
<organism evidence="1 2">
    <name type="scientific">Syntrophotalea acetylenivorans</name>
    <dbReference type="NCBI Taxonomy" id="1842532"/>
    <lineage>
        <taxon>Bacteria</taxon>
        <taxon>Pseudomonadati</taxon>
        <taxon>Thermodesulfobacteriota</taxon>
        <taxon>Desulfuromonadia</taxon>
        <taxon>Desulfuromonadales</taxon>
        <taxon>Syntrophotaleaceae</taxon>
        <taxon>Syntrophotalea</taxon>
    </lineage>
</organism>
<dbReference type="Proteomes" id="UP000182517">
    <property type="component" value="Chromosome"/>
</dbReference>
<keyword evidence="2" id="KW-1185">Reference proteome</keyword>
<proteinExistence type="predicted"/>
<dbReference type="AlphaFoldDB" id="A0A1L3GNE3"/>
<sequence>MSGAQVFLIRHGDTGDALKGRFVGRNDVPLGPIGRRQAAALAGRPDLKSCREAFCSPMLRVRQTLAHSELDLACQQDANLREIDFGRWEGLSFAEISRDYPAEVDSWAGLESDFRFPGGEAYADFLHRIQKAAERIARTAASQTSPVAIFTHGGVIRALICHWLGLPAKHYLLFEIEPASVSAVRLFGDQGVLTGLNDLSHLREDRS</sequence>
<dbReference type="KEGG" id="pef:A7E78_06120"/>
<dbReference type="GO" id="GO:0016791">
    <property type="term" value="F:phosphatase activity"/>
    <property type="evidence" value="ECO:0007669"/>
    <property type="project" value="TreeGrafter"/>
</dbReference>
<dbReference type="OrthoDB" id="9781415at2"/>
<accession>A0A1L3GNE3</accession>
<dbReference type="Gene3D" id="3.40.50.1240">
    <property type="entry name" value="Phosphoglycerate mutase-like"/>
    <property type="match status" value="1"/>
</dbReference>